<feature type="domain" description="C3H1-type" evidence="7">
    <location>
        <begin position="309"/>
        <end position="337"/>
    </location>
</feature>
<evidence type="ECO:0000256" key="1">
    <source>
        <dbReference type="ARBA" id="ARBA00022723"/>
    </source>
</evidence>
<dbReference type="Gene3D" id="2.30.30.1190">
    <property type="match status" value="2"/>
</dbReference>
<organism evidence="8">
    <name type="scientific">Oryza brachyantha</name>
    <name type="common">malo sina</name>
    <dbReference type="NCBI Taxonomy" id="4533"/>
    <lineage>
        <taxon>Eukaryota</taxon>
        <taxon>Viridiplantae</taxon>
        <taxon>Streptophyta</taxon>
        <taxon>Embryophyta</taxon>
        <taxon>Tracheophyta</taxon>
        <taxon>Spermatophyta</taxon>
        <taxon>Magnoliopsida</taxon>
        <taxon>Liliopsida</taxon>
        <taxon>Poales</taxon>
        <taxon>Poaceae</taxon>
        <taxon>BOP clade</taxon>
        <taxon>Oryzoideae</taxon>
        <taxon>Oryzeae</taxon>
        <taxon>Oryzinae</taxon>
        <taxon>Oryza</taxon>
    </lineage>
</organism>
<dbReference type="PANTHER" id="PTHR12506:SF82">
    <property type="entry name" value="ZINC FINGER CCCH DOMAIN-CONTAINING PROTEIN 64-RELATED"/>
    <property type="match status" value="1"/>
</dbReference>
<dbReference type="eggNOG" id="KOG1677">
    <property type="taxonomic scope" value="Eukaryota"/>
</dbReference>
<feature type="domain" description="C3H1-type" evidence="7">
    <location>
        <begin position="150"/>
        <end position="178"/>
    </location>
</feature>
<keyword evidence="1 6" id="KW-0479">Metal-binding</keyword>
<proteinExistence type="predicted"/>
<dbReference type="Proteomes" id="UP000006038">
    <property type="component" value="Chromosome 1"/>
</dbReference>
<evidence type="ECO:0000313" key="8">
    <source>
        <dbReference type="EnsemblPlants" id="OB01G32230.1"/>
    </source>
</evidence>
<dbReference type="InterPro" id="IPR000571">
    <property type="entry name" value="Znf_CCCH"/>
</dbReference>
<dbReference type="Gramene" id="OB01G32230.1">
    <property type="protein sequence ID" value="OB01G32230.1"/>
    <property type="gene ID" value="OB01G32230"/>
</dbReference>
<dbReference type="PANTHER" id="PTHR12506">
    <property type="entry name" value="PROTEIN PHOSPHATASE RELATED"/>
    <property type="match status" value="1"/>
</dbReference>
<evidence type="ECO:0000259" key="7">
    <source>
        <dbReference type="PROSITE" id="PS50103"/>
    </source>
</evidence>
<dbReference type="FunFam" id="2.30.30.1190:FF:000005">
    <property type="entry name" value="Zinc finger CCCH domain-containing protein 37"/>
    <property type="match status" value="1"/>
</dbReference>
<evidence type="ECO:0000256" key="6">
    <source>
        <dbReference type="PROSITE-ProRule" id="PRU00723"/>
    </source>
</evidence>
<feature type="domain" description="C3H1-type" evidence="7">
    <location>
        <begin position="100"/>
        <end position="128"/>
    </location>
</feature>
<accession>J3L1W7</accession>
<feature type="domain" description="C3H1-type" evidence="7">
    <location>
        <begin position="236"/>
        <end position="259"/>
    </location>
</feature>
<reference evidence="8" key="1">
    <citation type="journal article" date="2013" name="Nat. Commun.">
        <title>Whole-genome sequencing of Oryza brachyantha reveals mechanisms underlying Oryza genome evolution.</title>
        <authorList>
            <person name="Chen J."/>
            <person name="Huang Q."/>
            <person name="Gao D."/>
            <person name="Wang J."/>
            <person name="Lang Y."/>
            <person name="Liu T."/>
            <person name="Li B."/>
            <person name="Bai Z."/>
            <person name="Luis Goicoechea J."/>
            <person name="Liang C."/>
            <person name="Chen C."/>
            <person name="Zhang W."/>
            <person name="Sun S."/>
            <person name="Liao Y."/>
            <person name="Zhang X."/>
            <person name="Yang L."/>
            <person name="Song C."/>
            <person name="Wang M."/>
            <person name="Shi J."/>
            <person name="Liu G."/>
            <person name="Liu J."/>
            <person name="Zhou H."/>
            <person name="Zhou W."/>
            <person name="Yu Q."/>
            <person name="An N."/>
            <person name="Chen Y."/>
            <person name="Cai Q."/>
            <person name="Wang B."/>
            <person name="Liu B."/>
            <person name="Min J."/>
            <person name="Huang Y."/>
            <person name="Wu H."/>
            <person name="Li Z."/>
            <person name="Zhang Y."/>
            <person name="Yin Y."/>
            <person name="Song W."/>
            <person name="Jiang J."/>
            <person name="Jackson S.A."/>
            <person name="Wing R.A."/>
            <person name="Wang J."/>
            <person name="Chen M."/>
        </authorList>
    </citation>
    <scope>NUCLEOTIDE SEQUENCE [LARGE SCALE GENOMIC DNA]</scope>
    <source>
        <strain evidence="8">cv. IRGC 101232</strain>
    </source>
</reference>
<evidence type="ECO:0000256" key="4">
    <source>
        <dbReference type="ARBA" id="ARBA00022833"/>
    </source>
</evidence>
<dbReference type="AlphaFoldDB" id="J3L1W7"/>
<dbReference type="HOGENOM" id="CLU_033292_0_1_1"/>
<sequence length="481" mass="52948">MSDSLYPYGHGAVGEGAGAAGYSSYEIDLIAARYGGGPLTNPSSAADARPVGARRSTGVRYHQPIMGSHSTVEQIEALYSSNTMVKRPRLESSLPIYPQRPGAKDCAFYMMTRTCKFRDSCKFDHPQWVPEGGIPDWKEAANLEESYPERQGEPDCPFFMKTGKCKFGSKCKFNHPKGRVNALASGKGNEKHPSADSSILPVRPSEPICSVRIHFTFFFCLYKASSLKPNFSCASVLQFYAKTGTCKFLAKCKFNHPKDIEVPSDHNESENAATVEGEKDIGAVDDSISVKMSTPIAAQEFNSKGLPIRPGEVDCPFYMKMGSCKFGSSCRFNHPDRLVLNFPLGQTIIPTPESILLNPAANFMQSFDFHAARLPVGPGPIAYPQRPGATVCDFYMKTGFCKFSDRCKFHHPIDRSAPDRSVNWEPAEDSLQLTLAGLPRREDAEVCDFYMKTGVCKFGMQCKFDHPPPQEAIAKVSNSGS</sequence>
<feature type="zinc finger region" description="C3H1-type" evidence="6">
    <location>
        <begin position="441"/>
        <end position="469"/>
    </location>
</feature>
<evidence type="ECO:0000256" key="3">
    <source>
        <dbReference type="ARBA" id="ARBA00022771"/>
    </source>
</evidence>
<reference evidence="8" key="2">
    <citation type="submission" date="2013-04" db="UniProtKB">
        <authorList>
            <consortium name="EnsemblPlants"/>
        </authorList>
    </citation>
    <scope>IDENTIFICATION</scope>
</reference>
<dbReference type="Gene3D" id="4.10.1000.10">
    <property type="entry name" value="Zinc finger, CCCH-type"/>
    <property type="match status" value="2"/>
</dbReference>
<evidence type="ECO:0000313" key="9">
    <source>
        <dbReference type="Proteomes" id="UP000006038"/>
    </source>
</evidence>
<dbReference type="FunFam" id="4.10.1000.10:FF:000033">
    <property type="entry name" value="zinc finger CCCH domain-containing protein 37"/>
    <property type="match status" value="1"/>
</dbReference>
<keyword evidence="3 6" id="KW-0863">Zinc-finger</keyword>
<keyword evidence="9" id="KW-1185">Reference proteome</keyword>
<evidence type="ECO:0000256" key="5">
    <source>
        <dbReference type="ARBA" id="ARBA00023125"/>
    </source>
</evidence>
<feature type="domain" description="C3H1-type" evidence="7">
    <location>
        <begin position="441"/>
        <end position="469"/>
    </location>
</feature>
<dbReference type="EnsemblPlants" id="OB01G32230.1">
    <property type="protein sequence ID" value="OB01G32230.1"/>
    <property type="gene ID" value="OB01G32230"/>
</dbReference>
<dbReference type="GO" id="GO:0008270">
    <property type="term" value="F:zinc ion binding"/>
    <property type="evidence" value="ECO:0007669"/>
    <property type="project" value="UniProtKB-KW"/>
</dbReference>
<dbReference type="PROSITE" id="PS50103">
    <property type="entry name" value="ZF_C3H1"/>
    <property type="match status" value="6"/>
</dbReference>
<feature type="zinc finger region" description="C3H1-type" evidence="6">
    <location>
        <begin position="236"/>
        <end position="259"/>
    </location>
</feature>
<keyword evidence="5" id="KW-0238">DNA-binding</keyword>
<dbReference type="GO" id="GO:0003729">
    <property type="term" value="F:mRNA binding"/>
    <property type="evidence" value="ECO:0007669"/>
    <property type="project" value="EnsemblPlants"/>
</dbReference>
<protein>
    <recommendedName>
        <fullName evidence="7">C3H1-type domain-containing protein</fullName>
    </recommendedName>
</protein>
<keyword evidence="2" id="KW-0677">Repeat</keyword>
<keyword evidence="4 6" id="KW-0862">Zinc</keyword>
<dbReference type="Pfam" id="PF00642">
    <property type="entry name" value="zf-CCCH"/>
    <property type="match status" value="6"/>
</dbReference>
<feature type="domain" description="C3H1-type" evidence="7">
    <location>
        <begin position="386"/>
        <end position="414"/>
    </location>
</feature>
<dbReference type="InterPro" id="IPR050974">
    <property type="entry name" value="Plant_ZF_CCCH"/>
</dbReference>
<dbReference type="InterPro" id="IPR036855">
    <property type="entry name" value="Znf_CCCH_sf"/>
</dbReference>
<dbReference type="STRING" id="4533.J3L1W7"/>
<feature type="zinc finger region" description="C3H1-type" evidence="6">
    <location>
        <begin position="100"/>
        <end position="128"/>
    </location>
</feature>
<dbReference type="SMART" id="SM00356">
    <property type="entry name" value="ZnF_C3H1"/>
    <property type="match status" value="6"/>
</dbReference>
<dbReference type="SUPFAM" id="SSF90229">
    <property type="entry name" value="CCCH zinc finger"/>
    <property type="match status" value="4"/>
</dbReference>
<feature type="zinc finger region" description="C3H1-type" evidence="6">
    <location>
        <begin position="309"/>
        <end position="337"/>
    </location>
</feature>
<feature type="zinc finger region" description="C3H1-type" evidence="6">
    <location>
        <begin position="386"/>
        <end position="414"/>
    </location>
</feature>
<evidence type="ECO:0000256" key="2">
    <source>
        <dbReference type="ARBA" id="ARBA00022737"/>
    </source>
</evidence>
<dbReference type="GO" id="GO:0003677">
    <property type="term" value="F:DNA binding"/>
    <property type="evidence" value="ECO:0007669"/>
    <property type="project" value="UniProtKB-KW"/>
</dbReference>
<name>J3L1W7_ORYBR</name>
<dbReference type="GO" id="GO:0005634">
    <property type="term" value="C:nucleus"/>
    <property type="evidence" value="ECO:0007669"/>
    <property type="project" value="EnsemblPlants"/>
</dbReference>
<feature type="zinc finger region" description="C3H1-type" evidence="6">
    <location>
        <begin position="150"/>
        <end position="178"/>
    </location>
</feature>
<dbReference type="OMA" id="QPIMGSH"/>